<dbReference type="OrthoDB" id="1120212at2"/>
<dbReference type="Proteomes" id="UP000295706">
    <property type="component" value="Unassembled WGS sequence"/>
</dbReference>
<protein>
    <recommendedName>
        <fullName evidence="4">DUF4402 domain-containing protein</fullName>
    </recommendedName>
</protein>
<dbReference type="RefSeq" id="WP_132121933.1">
    <property type="nucleotide sequence ID" value="NZ_SMJU01000020.1"/>
</dbReference>
<gene>
    <name evidence="2" type="ORF">EZE20_22295</name>
</gene>
<reference evidence="2 3" key="1">
    <citation type="submission" date="2019-02" db="EMBL/GenBank/DDBJ databases">
        <title>Arundinibacter roseus gen. nov., sp. nov., a new member of the family Cytophagaceae.</title>
        <authorList>
            <person name="Szuroczki S."/>
            <person name="Khayer B."/>
            <person name="Sproer C."/>
            <person name="Toumi M."/>
            <person name="Szabo A."/>
            <person name="Felfoldi T."/>
            <person name="Schumann P."/>
            <person name="Toth E."/>
        </authorList>
    </citation>
    <scope>NUCLEOTIDE SEQUENCE [LARGE SCALE GENOMIC DNA]</scope>
    <source>
        <strain evidence="2 3">DMA-k-7a</strain>
    </source>
</reference>
<name>A0A4R4JXE2_9BACT</name>
<accession>A0A4R4JXE2</accession>
<keyword evidence="1" id="KW-0732">Signal</keyword>
<dbReference type="PROSITE" id="PS51257">
    <property type="entry name" value="PROKAR_LIPOPROTEIN"/>
    <property type="match status" value="1"/>
</dbReference>
<sequence>MKKFTLFALALSFACVAVNSYAQDGITANHNVDISIPEVALLDIESSGTTAITFAFTAPTEAGLPIQAPSPNTQLWLNYSTISQPYTMDGPATRKISVKLNGTTYGVDLLLAAATYTGSGAGDFGTPEANPITLTENDQDLITEIGSSYTGDGTSNGHQLTYSLSFRGSNYSQLEQGTFGTNVVYTISDN</sequence>
<keyword evidence="3" id="KW-1185">Reference proteome</keyword>
<comment type="caution">
    <text evidence="2">The sequence shown here is derived from an EMBL/GenBank/DDBJ whole genome shotgun (WGS) entry which is preliminary data.</text>
</comment>
<dbReference type="AlphaFoldDB" id="A0A4R4JXE2"/>
<evidence type="ECO:0008006" key="4">
    <source>
        <dbReference type="Google" id="ProtNLM"/>
    </source>
</evidence>
<evidence type="ECO:0000256" key="1">
    <source>
        <dbReference type="SAM" id="SignalP"/>
    </source>
</evidence>
<evidence type="ECO:0000313" key="3">
    <source>
        <dbReference type="Proteomes" id="UP000295706"/>
    </source>
</evidence>
<evidence type="ECO:0000313" key="2">
    <source>
        <dbReference type="EMBL" id="TDB59537.1"/>
    </source>
</evidence>
<feature type="signal peptide" evidence="1">
    <location>
        <begin position="1"/>
        <end position="22"/>
    </location>
</feature>
<feature type="chain" id="PRO_5020225602" description="DUF4402 domain-containing protein" evidence="1">
    <location>
        <begin position="23"/>
        <end position="190"/>
    </location>
</feature>
<organism evidence="2 3">
    <name type="scientific">Arundinibacter roseus</name>
    <dbReference type="NCBI Taxonomy" id="2070510"/>
    <lineage>
        <taxon>Bacteria</taxon>
        <taxon>Pseudomonadati</taxon>
        <taxon>Bacteroidota</taxon>
        <taxon>Cytophagia</taxon>
        <taxon>Cytophagales</taxon>
        <taxon>Spirosomataceae</taxon>
        <taxon>Arundinibacter</taxon>
    </lineage>
</organism>
<dbReference type="EMBL" id="SMJU01000020">
    <property type="protein sequence ID" value="TDB59537.1"/>
    <property type="molecule type" value="Genomic_DNA"/>
</dbReference>
<proteinExistence type="predicted"/>